<evidence type="ECO:0000313" key="3">
    <source>
        <dbReference type="Proteomes" id="UP000800200"/>
    </source>
</evidence>
<accession>A0A6A6DLG1</accession>
<dbReference type="AlphaFoldDB" id="A0A6A6DLG1"/>
<protein>
    <recommendedName>
        <fullName evidence="1">GPI inositol-deacylase winged helix domain-containing protein</fullName>
    </recommendedName>
</protein>
<organism evidence="2 3">
    <name type="scientific">Zopfia rhizophila CBS 207.26</name>
    <dbReference type="NCBI Taxonomy" id="1314779"/>
    <lineage>
        <taxon>Eukaryota</taxon>
        <taxon>Fungi</taxon>
        <taxon>Dikarya</taxon>
        <taxon>Ascomycota</taxon>
        <taxon>Pezizomycotina</taxon>
        <taxon>Dothideomycetes</taxon>
        <taxon>Dothideomycetes incertae sedis</taxon>
        <taxon>Zopfiaceae</taxon>
        <taxon>Zopfia</taxon>
    </lineage>
</organism>
<gene>
    <name evidence="2" type="ORF">K469DRAFT_695111</name>
</gene>
<dbReference type="InterPro" id="IPR054471">
    <property type="entry name" value="GPIID_WHD"/>
</dbReference>
<feature type="domain" description="GPI inositol-deacylase winged helix" evidence="1">
    <location>
        <begin position="11"/>
        <end position="82"/>
    </location>
</feature>
<evidence type="ECO:0000313" key="2">
    <source>
        <dbReference type="EMBL" id="KAF2178780.1"/>
    </source>
</evidence>
<dbReference type="Proteomes" id="UP000800200">
    <property type="component" value="Unassembled WGS sequence"/>
</dbReference>
<dbReference type="OrthoDB" id="3783534at2759"/>
<keyword evidence="3" id="KW-1185">Reference proteome</keyword>
<name>A0A6A6DLG1_9PEZI</name>
<sequence length="199" mass="23058">MVQQICNLEDADLCKWILASIAVVYRPITLKELASLVEVLDDMGDDLESIREIVSLCGSFLTIRGCTIYFLHQSAKDFLFAKASDEIFPSGREEAHYVIFSRSLQVMSRTLRRDMYSLHALGYPIKRVEYPDPDPLAASRYLCVYWVDHLCDWNPNSSASYRDNLQDRGTVDSFIRKKYLYWLEALSLCKSMKEQMHPH</sequence>
<dbReference type="Pfam" id="PF22939">
    <property type="entry name" value="WHD_GPIID"/>
    <property type="match status" value="1"/>
</dbReference>
<proteinExistence type="predicted"/>
<dbReference type="EMBL" id="ML994672">
    <property type="protein sequence ID" value="KAF2178780.1"/>
    <property type="molecule type" value="Genomic_DNA"/>
</dbReference>
<reference evidence="2" key="1">
    <citation type="journal article" date="2020" name="Stud. Mycol.">
        <title>101 Dothideomycetes genomes: a test case for predicting lifestyles and emergence of pathogens.</title>
        <authorList>
            <person name="Haridas S."/>
            <person name="Albert R."/>
            <person name="Binder M."/>
            <person name="Bloem J."/>
            <person name="Labutti K."/>
            <person name="Salamov A."/>
            <person name="Andreopoulos B."/>
            <person name="Baker S."/>
            <person name="Barry K."/>
            <person name="Bills G."/>
            <person name="Bluhm B."/>
            <person name="Cannon C."/>
            <person name="Castanera R."/>
            <person name="Culley D."/>
            <person name="Daum C."/>
            <person name="Ezra D."/>
            <person name="Gonzalez J."/>
            <person name="Henrissat B."/>
            <person name="Kuo A."/>
            <person name="Liang C."/>
            <person name="Lipzen A."/>
            <person name="Lutzoni F."/>
            <person name="Magnuson J."/>
            <person name="Mondo S."/>
            <person name="Nolan M."/>
            <person name="Ohm R."/>
            <person name="Pangilinan J."/>
            <person name="Park H.-J."/>
            <person name="Ramirez L."/>
            <person name="Alfaro M."/>
            <person name="Sun H."/>
            <person name="Tritt A."/>
            <person name="Yoshinaga Y."/>
            <person name="Zwiers L.-H."/>
            <person name="Turgeon B."/>
            <person name="Goodwin S."/>
            <person name="Spatafora J."/>
            <person name="Crous P."/>
            <person name="Grigoriev I."/>
        </authorList>
    </citation>
    <scope>NUCLEOTIDE SEQUENCE</scope>
    <source>
        <strain evidence="2">CBS 207.26</strain>
    </source>
</reference>
<evidence type="ECO:0000259" key="1">
    <source>
        <dbReference type="Pfam" id="PF22939"/>
    </source>
</evidence>